<feature type="repeat" description="WD" evidence="3">
    <location>
        <begin position="101"/>
        <end position="136"/>
    </location>
</feature>
<organism evidence="5 6">
    <name type="scientific">Rhizopogon vinicolor AM-OR11-026</name>
    <dbReference type="NCBI Taxonomy" id="1314800"/>
    <lineage>
        <taxon>Eukaryota</taxon>
        <taxon>Fungi</taxon>
        <taxon>Dikarya</taxon>
        <taxon>Basidiomycota</taxon>
        <taxon>Agaricomycotina</taxon>
        <taxon>Agaricomycetes</taxon>
        <taxon>Agaricomycetidae</taxon>
        <taxon>Boletales</taxon>
        <taxon>Suillineae</taxon>
        <taxon>Rhizopogonaceae</taxon>
        <taxon>Rhizopogon</taxon>
    </lineage>
</organism>
<feature type="compositionally biased region" description="Polar residues" evidence="4">
    <location>
        <begin position="463"/>
        <end position="473"/>
    </location>
</feature>
<dbReference type="OrthoDB" id="2660687at2759"/>
<dbReference type="InterPro" id="IPR001680">
    <property type="entry name" value="WD40_rpt"/>
</dbReference>
<sequence>MATDTADIVPITTPIRVFEGHEESVLAVAVSPDGRRMITSGKTLRLWDLEGGVVLKNMEGHHGSRVWAVAVSQDGQLIASGDVNGELIVWHGETGQVAQAIKAHSTYIRSLDFSPNDAVLATTSWDNTTKLYSTQTWQLEGDPIECSDYCVRYSPSGNLLAIATRWDIKIWDTSTRKLIANLEAHSTISRVANFSLAWTRDGTRLLSSGSRDDPTIREWDSSTWGQVGDPWKGHTDYINAIAMNPDGTLVASASDDNHVRLWRLEDRRTIAIFKHTSQVYCATFSIDGKHVLSGGNDKKISEWAVPGDHLPDDAAEEQATNENSSDDRVPHTEIPGQGQDDRIDYVNRFWGGTDDRPDTSLSRQCLELLKRLSTFARTRRSAPSSAPPVSSENPPITFKARLQHLLTRRPGHSDHAASRIVNVPFAKGKLRNAAAGAPTNDDGCIRDEDYVPDLPTSPDPDARQSSTAAQVNNAGEHESRGLCFCLYS</sequence>
<dbReference type="PROSITE" id="PS50294">
    <property type="entry name" value="WD_REPEATS_REGION"/>
    <property type="match status" value="2"/>
</dbReference>
<dbReference type="PANTHER" id="PTHR19848">
    <property type="entry name" value="WD40 REPEAT PROTEIN"/>
    <property type="match status" value="1"/>
</dbReference>
<dbReference type="Gene3D" id="2.130.10.10">
    <property type="entry name" value="YVTN repeat-like/Quinoprotein amine dehydrogenase"/>
    <property type="match status" value="2"/>
</dbReference>
<dbReference type="InParanoid" id="A0A1B7MTS8"/>
<dbReference type="Proteomes" id="UP000092154">
    <property type="component" value="Unassembled WGS sequence"/>
</dbReference>
<dbReference type="PROSITE" id="PS50082">
    <property type="entry name" value="WD_REPEATS_2"/>
    <property type="match status" value="4"/>
</dbReference>
<dbReference type="STRING" id="1314800.A0A1B7MTS8"/>
<name>A0A1B7MTS8_9AGAM</name>
<feature type="compositionally biased region" description="Low complexity" evidence="4">
    <location>
        <begin position="381"/>
        <end position="395"/>
    </location>
</feature>
<evidence type="ECO:0000256" key="3">
    <source>
        <dbReference type="PROSITE-ProRule" id="PRU00221"/>
    </source>
</evidence>
<evidence type="ECO:0000313" key="5">
    <source>
        <dbReference type="EMBL" id="OAX36018.1"/>
    </source>
</evidence>
<dbReference type="Pfam" id="PF00400">
    <property type="entry name" value="WD40"/>
    <property type="match status" value="6"/>
</dbReference>
<feature type="repeat" description="WD" evidence="3">
    <location>
        <begin position="272"/>
        <end position="303"/>
    </location>
</feature>
<dbReference type="PANTHER" id="PTHR19848:SF8">
    <property type="entry name" value="F-BOX AND WD REPEAT DOMAIN CONTAINING 7"/>
    <property type="match status" value="1"/>
</dbReference>
<keyword evidence="1 3" id="KW-0853">WD repeat</keyword>
<feature type="repeat" description="WD" evidence="3">
    <location>
        <begin position="59"/>
        <end position="100"/>
    </location>
</feature>
<protein>
    <submittedName>
        <fullName evidence="5">WD40 repeat-like protein</fullName>
    </submittedName>
</protein>
<evidence type="ECO:0000256" key="2">
    <source>
        <dbReference type="ARBA" id="ARBA00022737"/>
    </source>
</evidence>
<evidence type="ECO:0000256" key="1">
    <source>
        <dbReference type="ARBA" id="ARBA00022574"/>
    </source>
</evidence>
<dbReference type="EMBL" id="KV448448">
    <property type="protein sequence ID" value="OAX36018.1"/>
    <property type="molecule type" value="Genomic_DNA"/>
</dbReference>
<dbReference type="InterPro" id="IPR036322">
    <property type="entry name" value="WD40_repeat_dom_sf"/>
</dbReference>
<dbReference type="AlphaFoldDB" id="A0A1B7MTS8"/>
<evidence type="ECO:0000256" key="4">
    <source>
        <dbReference type="SAM" id="MobiDB-lite"/>
    </source>
</evidence>
<evidence type="ECO:0000313" key="6">
    <source>
        <dbReference type="Proteomes" id="UP000092154"/>
    </source>
</evidence>
<gene>
    <name evidence="5" type="ORF">K503DRAFT_331274</name>
</gene>
<reference evidence="5 6" key="1">
    <citation type="submission" date="2016-06" db="EMBL/GenBank/DDBJ databases">
        <title>Comparative genomics of the ectomycorrhizal sister species Rhizopogon vinicolor and Rhizopogon vesiculosus (Basidiomycota: Boletales) reveals a divergence of the mating type B locus.</title>
        <authorList>
            <consortium name="DOE Joint Genome Institute"/>
            <person name="Mujic A.B."/>
            <person name="Kuo A."/>
            <person name="Tritt A."/>
            <person name="Lipzen A."/>
            <person name="Chen C."/>
            <person name="Johnson J."/>
            <person name="Sharma A."/>
            <person name="Barry K."/>
            <person name="Grigoriev I.V."/>
            <person name="Spatafora J.W."/>
        </authorList>
    </citation>
    <scope>NUCLEOTIDE SEQUENCE [LARGE SCALE GENOMIC DNA]</scope>
    <source>
        <strain evidence="5 6">AM-OR11-026</strain>
    </source>
</reference>
<dbReference type="SUPFAM" id="SSF50978">
    <property type="entry name" value="WD40 repeat-like"/>
    <property type="match status" value="1"/>
</dbReference>
<feature type="region of interest" description="Disordered" evidence="4">
    <location>
        <begin position="376"/>
        <end position="395"/>
    </location>
</feature>
<dbReference type="CDD" id="cd00200">
    <property type="entry name" value="WD40"/>
    <property type="match status" value="1"/>
</dbReference>
<feature type="repeat" description="WD" evidence="3">
    <location>
        <begin position="231"/>
        <end position="272"/>
    </location>
</feature>
<dbReference type="SMART" id="SM00320">
    <property type="entry name" value="WD40"/>
    <property type="match status" value="7"/>
</dbReference>
<feature type="region of interest" description="Disordered" evidence="4">
    <location>
        <begin position="433"/>
        <end position="473"/>
    </location>
</feature>
<dbReference type="InterPro" id="IPR015943">
    <property type="entry name" value="WD40/YVTN_repeat-like_dom_sf"/>
</dbReference>
<feature type="region of interest" description="Disordered" evidence="4">
    <location>
        <begin position="303"/>
        <end position="340"/>
    </location>
</feature>
<proteinExistence type="predicted"/>
<accession>A0A1B7MTS8</accession>
<keyword evidence="6" id="KW-1185">Reference proteome</keyword>
<keyword evidence="2" id="KW-0677">Repeat</keyword>